<dbReference type="AlphaFoldDB" id="A0A4Y7QEQ9"/>
<gene>
    <name evidence="1" type="ORF">BD410DRAFT_800745</name>
</gene>
<proteinExistence type="predicted"/>
<reference evidence="1 2" key="1">
    <citation type="submission" date="2018-06" db="EMBL/GenBank/DDBJ databases">
        <title>A transcriptomic atlas of mushroom development highlights an independent origin of complex multicellularity.</title>
        <authorList>
            <consortium name="DOE Joint Genome Institute"/>
            <person name="Krizsan K."/>
            <person name="Almasi E."/>
            <person name="Merenyi Z."/>
            <person name="Sahu N."/>
            <person name="Viragh M."/>
            <person name="Koszo T."/>
            <person name="Mondo S."/>
            <person name="Kiss B."/>
            <person name="Balint B."/>
            <person name="Kues U."/>
            <person name="Barry K."/>
            <person name="Hegedus J.C."/>
            <person name="Henrissat B."/>
            <person name="Johnson J."/>
            <person name="Lipzen A."/>
            <person name="Ohm R."/>
            <person name="Nagy I."/>
            <person name="Pangilinan J."/>
            <person name="Yan J."/>
            <person name="Xiong Y."/>
            <person name="Grigoriev I.V."/>
            <person name="Hibbett D.S."/>
            <person name="Nagy L.G."/>
        </authorList>
    </citation>
    <scope>NUCLEOTIDE SEQUENCE [LARGE SCALE GENOMIC DNA]</scope>
    <source>
        <strain evidence="1 2">SZMC22713</strain>
    </source>
</reference>
<dbReference type="EMBL" id="ML170162">
    <property type="protein sequence ID" value="TDL26163.1"/>
    <property type="molecule type" value="Genomic_DNA"/>
</dbReference>
<name>A0A4Y7QEQ9_9AGAM</name>
<organism evidence="1 2">
    <name type="scientific">Rickenella mellea</name>
    <dbReference type="NCBI Taxonomy" id="50990"/>
    <lineage>
        <taxon>Eukaryota</taxon>
        <taxon>Fungi</taxon>
        <taxon>Dikarya</taxon>
        <taxon>Basidiomycota</taxon>
        <taxon>Agaricomycotina</taxon>
        <taxon>Agaricomycetes</taxon>
        <taxon>Hymenochaetales</taxon>
        <taxon>Rickenellaceae</taxon>
        <taxon>Rickenella</taxon>
    </lineage>
</organism>
<evidence type="ECO:0000313" key="2">
    <source>
        <dbReference type="Proteomes" id="UP000294933"/>
    </source>
</evidence>
<protein>
    <submittedName>
        <fullName evidence="1">Uncharacterized protein</fullName>
    </submittedName>
</protein>
<dbReference type="VEuPathDB" id="FungiDB:BD410DRAFT_800745"/>
<evidence type="ECO:0000313" key="1">
    <source>
        <dbReference type="EMBL" id="TDL26163.1"/>
    </source>
</evidence>
<sequence length="168" mass="19130">MYPKRVIDGGQVGESWHPGGIWDASVSYLPLWRHKVIGFANSTFRDISEFVRVLLGISAFFVGQSAGLLDQSDAAESQFHRNVLQKHIVNLIQSYEEEETILKEDKSSKELQPPEQIRSRLFRNQGDWTFILPRIQPGFLVRSSPLVVAANVSFAAHYNWSVKKNETE</sequence>
<dbReference type="Proteomes" id="UP000294933">
    <property type="component" value="Unassembled WGS sequence"/>
</dbReference>
<accession>A0A4Y7QEQ9</accession>
<keyword evidence="2" id="KW-1185">Reference proteome</keyword>